<sequence>MPGASLALLSFCLTIPPMWREKRKLKDRRLACLQDIQALPEPIAKSEGFTFEEPTHLYI</sequence>
<protein>
    <submittedName>
        <fullName evidence="1">Uncharacterized protein</fullName>
    </submittedName>
</protein>
<evidence type="ECO:0000313" key="1">
    <source>
        <dbReference type="EMBL" id="BAL84672.1"/>
    </source>
</evidence>
<dbReference type="AlphaFoldDB" id="I0GV85"/>
<geneLocation type="plasmid" evidence="1 2">
    <name>pSRC4</name>
</geneLocation>
<dbReference type="PATRIC" id="fig|927704.6.peg.3435"/>
<keyword evidence="1" id="KW-0614">Plasmid</keyword>
<dbReference type="HOGENOM" id="CLU_2958150_0_0_9"/>
<reference evidence="1 2" key="1">
    <citation type="submission" date="2011-10" db="EMBL/GenBank/DDBJ databases">
        <title>Whole genome sequence of Selenomonas ruminantium subsp. lactilytica TAM6421.</title>
        <authorList>
            <person name="Oguchi A."/>
            <person name="Ankai A."/>
            <person name="Kaneko J."/>
            <person name="Yamada-Narita S."/>
            <person name="Fukui S."/>
            <person name="Takahashi M."/>
            <person name="Onodera T."/>
            <person name="Kojima S."/>
            <person name="Fushimi T."/>
            <person name="Abe N."/>
            <person name="Kamio Y."/>
            <person name="Yamazaki S."/>
            <person name="Fujita N."/>
        </authorList>
    </citation>
    <scope>NUCLEOTIDE SEQUENCE [LARGE SCALE GENOMIC DNA]</scope>
    <source>
        <strain evidence="2">NBRC 103574 / TAM6421</strain>
        <plasmid evidence="1 2">pSRC4</plasmid>
    </source>
</reference>
<accession>I0GV85</accession>
<dbReference type="Proteomes" id="UP000007887">
    <property type="component" value="Plasmid pSRC4"/>
</dbReference>
<organism evidence="1 2">
    <name type="scientific">Selenomonas ruminantium subsp. lactilytica (strain NBRC 103574 / TAM6421)</name>
    <dbReference type="NCBI Taxonomy" id="927704"/>
    <lineage>
        <taxon>Bacteria</taxon>
        <taxon>Bacillati</taxon>
        <taxon>Bacillota</taxon>
        <taxon>Negativicutes</taxon>
        <taxon>Selenomonadales</taxon>
        <taxon>Selenomonadaceae</taxon>
        <taxon>Selenomonas</taxon>
    </lineage>
</organism>
<dbReference type="KEGG" id="sri:SELR_pSRC400210"/>
<name>I0GV85_SELRL</name>
<proteinExistence type="predicted"/>
<gene>
    <name evidence="1" type="ordered locus">SELR_pSRC400210</name>
</gene>
<evidence type="ECO:0000313" key="2">
    <source>
        <dbReference type="Proteomes" id="UP000007887"/>
    </source>
</evidence>
<dbReference type="EMBL" id="AP012294">
    <property type="protein sequence ID" value="BAL84672.1"/>
    <property type="molecule type" value="Genomic_DNA"/>
</dbReference>